<dbReference type="GO" id="GO:0071011">
    <property type="term" value="C:precatalytic spliceosome"/>
    <property type="evidence" value="ECO:0007669"/>
    <property type="project" value="TreeGrafter"/>
</dbReference>
<accession>A0AAD3CDX3</accession>
<dbReference type="PANTHER" id="PTHR46589:SF1">
    <property type="entry name" value="APOPTOTIC CHROMATIN CONDENSATION INDUCER IN THE NUCLEUS"/>
    <property type="match status" value="1"/>
</dbReference>
<dbReference type="InterPro" id="IPR001876">
    <property type="entry name" value="Znf_RanBP2"/>
</dbReference>
<dbReference type="GO" id="GO:0008270">
    <property type="term" value="F:zinc ion binding"/>
    <property type="evidence" value="ECO:0007669"/>
    <property type="project" value="UniProtKB-KW"/>
</dbReference>
<dbReference type="PROSITE" id="PS01358">
    <property type="entry name" value="ZF_RANBP2_1"/>
    <property type="match status" value="1"/>
</dbReference>
<dbReference type="Gene3D" id="2.30.30.380">
    <property type="entry name" value="Zn-finger domain of Sec23/24"/>
    <property type="match status" value="1"/>
</dbReference>
<dbReference type="InterPro" id="IPR036443">
    <property type="entry name" value="Znf_RanBP2_sf"/>
</dbReference>
<dbReference type="GO" id="GO:0061574">
    <property type="term" value="C:ASAP complex"/>
    <property type="evidence" value="ECO:0007669"/>
    <property type="project" value="TreeGrafter"/>
</dbReference>
<dbReference type="SUPFAM" id="SSF90209">
    <property type="entry name" value="Ran binding protein zinc finger-like"/>
    <property type="match status" value="1"/>
</dbReference>
<keyword evidence="2 4" id="KW-0863">Zinc-finger</keyword>
<feature type="region of interest" description="Disordered" evidence="5">
    <location>
        <begin position="97"/>
        <end position="133"/>
    </location>
</feature>
<dbReference type="PANTHER" id="PTHR46589">
    <property type="entry name" value="APOPTOTIC CHROMATIN CONDENSATION INDUCER IN THE NUCLEUS"/>
    <property type="match status" value="1"/>
</dbReference>
<feature type="region of interest" description="Disordered" evidence="5">
    <location>
        <begin position="601"/>
        <end position="774"/>
    </location>
</feature>
<feature type="domain" description="RanBP2-type" evidence="6">
    <location>
        <begin position="810"/>
        <end position="838"/>
    </location>
</feature>
<name>A0AAD3CDX3_9STRA</name>
<feature type="compositionally biased region" description="Basic residues" evidence="5">
    <location>
        <begin position="755"/>
        <end position="773"/>
    </location>
</feature>
<evidence type="ECO:0000256" key="3">
    <source>
        <dbReference type="ARBA" id="ARBA00022833"/>
    </source>
</evidence>
<organism evidence="7 8">
    <name type="scientific">Chaetoceros tenuissimus</name>
    <dbReference type="NCBI Taxonomy" id="426638"/>
    <lineage>
        <taxon>Eukaryota</taxon>
        <taxon>Sar</taxon>
        <taxon>Stramenopiles</taxon>
        <taxon>Ochrophyta</taxon>
        <taxon>Bacillariophyta</taxon>
        <taxon>Coscinodiscophyceae</taxon>
        <taxon>Chaetocerotophycidae</taxon>
        <taxon>Chaetocerotales</taxon>
        <taxon>Chaetocerotaceae</taxon>
        <taxon>Chaetoceros</taxon>
    </lineage>
</organism>
<feature type="compositionally biased region" description="Low complexity" evidence="5">
    <location>
        <begin position="612"/>
        <end position="754"/>
    </location>
</feature>
<evidence type="ECO:0000259" key="6">
    <source>
        <dbReference type="PROSITE" id="PS50199"/>
    </source>
</evidence>
<dbReference type="AlphaFoldDB" id="A0AAD3CDX3"/>
<proteinExistence type="predicted"/>
<dbReference type="InterPro" id="IPR052793">
    <property type="entry name" value="EJC-associated_protein"/>
</dbReference>
<evidence type="ECO:0000256" key="2">
    <source>
        <dbReference type="ARBA" id="ARBA00022771"/>
    </source>
</evidence>
<sequence length="838" mass="93983">MQIRMPPLCSGCGGRFDTRDKFERLSKIQESRTKADETKGDTGTILVVRCNYCILTHSLYLCNDETTIQRATNKIPEGRNGDRLKLSVDHTIKEVKRAKEARKPKDPPLLDKTNQTTKGVKRAKKAKKPKGPPLLDDKTKQACKILNRALPDFVKNGKGRDYMAKNPGCSAYDFIFERISPSMICSVLKSCAPEFMKARGLHDVEEKCQCSRGCKHILPTEESERSFLPVLKGSPIPVAKCCLYTLIWNDDPRIPTSLAKEKKSVKGGMVAYNENNPKGPTAVQLCKQGNIYPLEGFFSSPRQAEKLGGIQKAKERLGFYLQDKKKDNSRSSFSSRKTDEDRRLQNREIAKTARQTAHYNCPDEMFKRTMRSRRGQVMRGVLGNESPLTLLLLNATNGFVNGFMLQYAIMFLLEDGVDVSSKEELDKELEIKTQGDEIVPMNSLEDYAIMLSLMNFQFSPGTVNQKKYTYTTKECVEILIELIKIFNVLHYKQVQTKEQGMQFAKDNRERLKKLFDESNKFRTTDINKVEWITKNEVTRIISKAGLPKLELSLTSKPWNDLSEEEQRIHRLNGYKAAEKYFNQWNRYGYGATRSRELIKEMEEDEKKPAAISSKKSSSTSSSKKSSSTSSSKKSSSTSSSKKSSSTISGWMSSSTSSSKKSSSTISGWMSSSTSSSKKSSSTSSSKKSSSTISGWMSSSTSSSKKSSSTSSSKKSSSTSSSKKSSSTSSSKKSSSTTSSKKSRFKTTTATSKTSATRKRKFTSTSVSKKKAKKGFLDDSDEEFLEDSSVESHFDEDKMLGDDESIVSMPDRDRWICSTCTYANEKKHSRCKMCNTFRE</sequence>
<reference evidence="7 8" key="1">
    <citation type="journal article" date="2021" name="Sci. Rep.">
        <title>The genome of the diatom Chaetoceros tenuissimus carries an ancient integrated fragment of an extant virus.</title>
        <authorList>
            <person name="Hongo Y."/>
            <person name="Kimura K."/>
            <person name="Takaki Y."/>
            <person name="Yoshida Y."/>
            <person name="Baba S."/>
            <person name="Kobayashi G."/>
            <person name="Nagasaki K."/>
            <person name="Hano T."/>
            <person name="Tomaru Y."/>
        </authorList>
    </citation>
    <scope>NUCLEOTIDE SEQUENCE [LARGE SCALE GENOMIC DNA]</scope>
    <source>
        <strain evidence="7 8">NIES-3715</strain>
    </source>
</reference>
<evidence type="ECO:0000313" key="8">
    <source>
        <dbReference type="Proteomes" id="UP001054902"/>
    </source>
</evidence>
<dbReference type="PROSITE" id="PS50199">
    <property type="entry name" value="ZF_RANBP2_2"/>
    <property type="match status" value="1"/>
</dbReference>
<dbReference type="GO" id="GO:0008380">
    <property type="term" value="P:RNA splicing"/>
    <property type="evidence" value="ECO:0007669"/>
    <property type="project" value="TreeGrafter"/>
</dbReference>
<comment type="caution">
    <text evidence="7">The sequence shown here is derived from an EMBL/GenBank/DDBJ whole genome shotgun (WGS) entry which is preliminary data.</text>
</comment>
<keyword evidence="1" id="KW-0479">Metal-binding</keyword>
<evidence type="ECO:0000256" key="5">
    <source>
        <dbReference type="SAM" id="MobiDB-lite"/>
    </source>
</evidence>
<dbReference type="GO" id="GO:0003723">
    <property type="term" value="F:RNA binding"/>
    <property type="evidence" value="ECO:0007669"/>
    <property type="project" value="TreeGrafter"/>
</dbReference>
<dbReference type="Proteomes" id="UP001054902">
    <property type="component" value="Unassembled WGS sequence"/>
</dbReference>
<gene>
    <name evidence="7" type="ORF">CTEN210_00507</name>
</gene>
<evidence type="ECO:0000256" key="1">
    <source>
        <dbReference type="ARBA" id="ARBA00022723"/>
    </source>
</evidence>
<protein>
    <recommendedName>
        <fullName evidence="6">RanBP2-type domain-containing protein</fullName>
    </recommendedName>
</protein>
<evidence type="ECO:0000256" key="4">
    <source>
        <dbReference type="PROSITE-ProRule" id="PRU00322"/>
    </source>
</evidence>
<feature type="compositionally biased region" description="Basic and acidic residues" evidence="5">
    <location>
        <begin position="97"/>
        <end position="109"/>
    </location>
</feature>
<dbReference type="EMBL" id="BLLK01000019">
    <property type="protein sequence ID" value="GFH44033.1"/>
    <property type="molecule type" value="Genomic_DNA"/>
</dbReference>
<feature type="region of interest" description="Disordered" evidence="5">
    <location>
        <begin position="325"/>
        <end position="344"/>
    </location>
</feature>
<feature type="compositionally biased region" description="Basic residues" evidence="5">
    <location>
        <begin position="119"/>
        <end position="130"/>
    </location>
</feature>
<evidence type="ECO:0000313" key="7">
    <source>
        <dbReference type="EMBL" id="GFH44033.1"/>
    </source>
</evidence>
<keyword evidence="8" id="KW-1185">Reference proteome</keyword>
<keyword evidence="3" id="KW-0862">Zinc</keyword>